<evidence type="ECO:0000313" key="4">
    <source>
        <dbReference type="EMBL" id="SHG29576.1"/>
    </source>
</evidence>
<feature type="region of interest" description="Disordered" evidence="2">
    <location>
        <begin position="58"/>
        <end position="80"/>
    </location>
</feature>
<keyword evidence="5" id="KW-1185">Reference proteome</keyword>
<accession>A0A1M5IMV3</accession>
<keyword evidence="1" id="KW-0092">Biotin</keyword>
<dbReference type="PANTHER" id="PTHR45266:SF3">
    <property type="entry name" value="OXALOACETATE DECARBOXYLASE ALPHA CHAIN"/>
    <property type="match status" value="1"/>
</dbReference>
<dbReference type="CDD" id="cd06850">
    <property type="entry name" value="biotinyl_domain"/>
    <property type="match status" value="1"/>
</dbReference>
<protein>
    <submittedName>
        <fullName evidence="4">Biotin-requiring enzyme</fullName>
    </submittedName>
</protein>
<gene>
    <name evidence="4" type="ORF">SAMN05444362_12043</name>
</gene>
<dbReference type="PROSITE" id="PS00188">
    <property type="entry name" value="BIOTIN"/>
    <property type="match status" value="1"/>
</dbReference>
<dbReference type="EMBL" id="FQUC01000020">
    <property type="protein sequence ID" value="SHG29576.1"/>
    <property type="molecule type" value="Genomic_DNA"/>
</dbReference>
<sequence length="149" mass="15304">MKQFIYRINGQDYIVAVNKLENSIAQVAVNGSNYEVELVNNEEEVTFTANPVAKPTAAAAPKKTVVASTPNKPAGGGSSAGAIKSPLPGIVVGINVNVGDAVKKGQTVAVLEAMKMENSINAPKDGTVTSIGVNPGDSVLEGVTILTIE</sequence>
<dbReference type="STRING" id="1346286.SAMN05444362_12043"/>
<organism evidence="4 5">
    <name type="scientific">Dysgonomonas macrotermitis</name>
    <dbReference type="NCBI Taxonomy" id="1346286"/>
    <lineage>
        <taxon>Bacteria</taxon>
        <taxon>Pseudomonadati</taxon>
        <taxon>Bacteroidota</taxon>
        <taxon>Bacteroidia</taxon>
        <taxon>Bacteroidales</taxon>
        <taxon>Dysgonomonadaceae</taxon>
        <taxon>Dysgonomonas</taxon>
    </lineage>
</organism>
<dbReference type="AlphaFoldDB" id="A0A1M5IMV3"/>
<dbReference type="SUPFAM" id="SSF51230">
    <property type="entry name" value="Single hybrid motif"/>
    <property type="match status" value="1"/>
</dbReference>
<dbReference type="Gene3D" id="2.40.50.100">
    <property type="match status" value="1"/>
</dbReference>
<dbReference type="InterPro" id="IPR050709">
    <property type="entry name" value="Biotin_Carboxyl_Carrier/Decarb"/>
</dbReference>
<dbReference type="InterPro" id="IPR011053">
    <property type="entry name" value="Single_hybrid_motif"/>
</dbReference>
<dbReference type="OrthoDB" id="9812676at2"/>
<dbReference type="Proteomes" id="UP000184480">
    <property type="component" value="Unassembled WGS sequence"/>
</dbReference>
<name>A0A1M5IMV3_9BACT</name>
<evidence type="ECO:0000256" key="1">
    <source>
        <dbReference type="ARBA" id="ARBA00023267"/>
    </source>
</evidence>
<dbReference type="RefSeq" id="WP_062185011.1">
    <property type="nucleotide sequence ID" value="NZ_BBXL01000035.1"/>
</dbReference>
<proteinExistence type="predicted"/>
<feature type="compositionally biased region" description="Low complexity" evidence="2">
    <location>
        <begin position="58"/>
        <end position="67"/>
    </location>
</feature>
<dbReference type="InterPro" id="IPR000089">
    <property type="entry name" value="Biotin_lipoyl"/>
</dbReference>
<dbReference type="PANTHER" id="PTHR45266">
    <property type="entry name" value="OXALOACETATE DECARBOXYLASE ALPHA CHAIN"/>
    <property type="match status" value="1"/>
</dbReference>
<dbReference type="FunFam" id="2.40.50.100:FF:000003">
    <property type="entry name" value="Acetyl-CoA carboxylase biotin carboxyl carrier protein"/>
    <property type="match status" value="1"/>
</dbReference>
<dbReference type="Pfam" id="PF00364">
    <property type="entry name" value="Biotin_lipoyl"/>
    <property type="match status" value="1"/>
</dbReference>
<reference evidence="5" key="1">
    <citation type="submission" date="2016-11" db="EMBL/GenBank/DDBJ databases">
        <authorList>
            <person name="Varghese N."/>
            <person name="Submissions S."/>
        </authorList>
    </citation>
    <scope>NUCLEOTIDE SEQUENCE [LARGE SCALE GENOMIC DNA]</scope>
    <source>
        <strain evidence="5">DSM 27370</strain>
    </source>
</reference>
<dbReference type="PROSITE" id="PS50968">
    <property type="entry name" value="BIOTINYL_LIPOYL"/>
    <property type="match status" value="1"/>
</dbReference>
<evidence type="ECO:0000259" key="3">
    <source>
        <dbReference type="PROSITE" id="PS50968"/>
    </source>
</evidence>
<feature type="domain" description="Lipoyl-binding" evidence="3">
    <location>
        <begin position="73"/>
        <end position="149"/>
    </location>
</feature>
<evidence type="ECO:0000313" key="5">
    <source>
        <dbReference type="Proteomes" id="UP000184480"/>
    </source>
</evidence>
<dbReference type="InterPro" id="IPR001882">
    <property type="entry name" value="Biotin_BS"/>
</dbReference>
<evidence type="ECO:0000256" key="2">
    <source>
        <dbReference type="SAM" id="MobiDB-lite"/>
    </source>
</evidence>